<feature type="transmembrane region" description="Helical" evidence="10">
    <location>
        <begin position="65"/>
        <end position="84"/>
    </location>
</feature>
<evidence type="ECO:0000256" key="2">
    <source>
        <dbReference type="ARBA" id="ARBA00022475"/>
    </source>
</evidence>
<keyword evidence="2" id="KW-1003">Cell membrane</keyword>
<dbReference type="InterPro" id="IPR004117">
    <property type="entry name" value="7tm6_olfct_rcpt"/>
</dbReference>
<feature type="transmembrane region" description="Helical" evidence="10">
    <location>
        <begin position="14"/>
        <end position="31"/>
    </location>
</feature>
<gene>
    <name evidence="11" type="ORF">BDFB_003108</name>
</gene>
<feature type="transmembrane region" description="Helical" evidence="10">
    <location>
        <begin position="481"/>
        <end position="501"/>
    </location>
</feature>
<feature type="transmembrane region" description="Helical" evidence="10">
    <location>
        <begin position="285"/>
        <end position="306"/>
    </location>
</feature>
<keyword evidence="9" id="KW-0807">Transducer</keyword>
<comment type="subcellular location">
    <subcellularLocation>
        <location evidence="1">Cell membrane</location>
        <topology evidence="1">Multi-pass membrane protein</topology>
    </subcellularLocation>
</comment>
<protein>
    <submittedName>
        <fullName evidence="11">Odorant receptor 85b-like</fullName>
    </submittedName>
</protein>
<evidence type="ECO:0000256" key="8">
    <source>
        <dbReference type="ARBA" id="ARBA00023170"/>
    </source>
</evidence>
<dbReference type="GO" id="GO:0004984">
    <property type="term" value="F:olfactory receptor activity"/>
    <property type="evidence" value="ECO:0007669"/>
    <property type="project" value="InterPro"/>
</dbReference>
<proteinExistence type="predicted"/>
<evidence type="ECO:0000256" key="4">
    <source>
        <dbReference type="ARBA" id="ARBA00022692"/>
    </source>
</evidence>
<feature type="transmembrane region" description="Helical" evidence="10">
    <location>
        <begin position="122"/>
        <end position="149"/>
    </location>
</feature>
<keyword evidence="7 10" id="KW-0472">Membrane</keyword>
<evidence type="ECO:0000256" key="1">
    <source>
        <dbReference type="ARBA" id="ARBA00004651"/>
    </source>
</evidence>
<feature type="transmembrane region" description="Helical" evidence="10">
    <location>
        <begin position="424"/>
        <end position="443"/>
    </location>
</feature>
<evidence type="ECO:0000256" key="9">
    <source>
        <dbReference type="ARBA" id="ARBA00023224"/>
    </source>
</evidence>
<keyword evidence="4 10" id="KW-0812">Transmembrane</keyword>
<keyword evidence="12" id="KW-1185">Reference proteome</keyword>
<comment type="caution">
    <text evidence="11">The sequence shown here is derived from an EMBL/GenBank/DDBJ whole genome shotgun (WGS) entry which is preliminary data.</text>
</comment>
<dbReference type="AlphaFoldDB" id="A0A482WAB0"/>
<dbReference type="Proteomes" id="UP000292052">
    <property type="component" value="Unassembled WGS sequence"/>
</dbReference>
<dbReference type="PANTHER" id="PTHR21137">
    <property type="entry name" value="ODORANT RECEPTOR"/>
    <property type="match status" value="1"/>
</dbReference>
<evidence type="ECO:0000256" key="10">
    <source>
        <dbReference type="SAM" id="Phobius"/>
    </source>
</evidence>
<evidence type="ECO:0000256" key="5">
    <source>
        <dbReference type="ARBA" id="ARBA00022725"/>
    </source>
</evidence>
<feature type="transmembrane region" description="Helical" evidence="10">
    <location>
        <begin position="318"/>
        <end position="341"/>
    </location>
</feature>
<feature type="transmembrane region" description="Helical" evidence="10">
    <location>
        <begin position="373"/>
        <end position="390"/>
    </location>
</feature>
<dbReference type="EMBL" id="QDEB01014881">
    <property type="protein sequence ID" value="RZC41697.1"/>
    <property type="molecule type" value="Genomic_DNA"/>
</dbReference>
<feature type="transmembrane region" description="Helical" evidence="10">
    <location>
        <begin position="651"/>
        <end position="671"/>
    </location>
</feature>
<sequence>MFADDVDVLISEDIGFMVAFCGLYYMTIIYVKNQPKVAALLRDLSKFEDFGKPPGFEEEETRLSFWSKFFFGYTVIGILGYNLIKLAQKSECEKINTEKGLNENCGILTPTWTPFRIDYFPVFHLVFLYVFASTQILMKLGLMISFNLFEMAHHVILRINHLKIMIIECFEDEDYETSRNKLRKCVSYHLQILDLATRLDDCFSNGMFAHLTITAAICGCLEKQFVDDESDLGRLAALIHFLGWIMALFLALLQFLTQFGIRNGIKPILDSEEICCLYWLDHKQVFILVLALLGYFHIHSLFRLIWPNEDEEMNPSKWYYIRIATFLLITSVWTGSVLMHLVMTLKSNFYLCPNHKEEFFFSDNVDLYVSEEVGFIVAFCGLYYMTINYVKNQPKVALLLRDLSNFEKFGKPPGFEEKEKKLSFWSRFFFGYTVVGAIVYSLVKLTLKSECEEINKEKNLNENCGILTPIWTPFEIDYFPVFYLVFLYVLISTQILMKLALMISYNSLEIAHHIILRIDHLKIMIIQCFDDDDYELGQKRLKKCIAYHQEILNFATRLDDCFSYGMFAHLTITAAICGCLEKQFVDGNNQIGAFIHVFGWIMALFVACIGGQHFIDSSASIPEAIWASKWYQSDVRLRRDLLFMLARSQRGLYITAGPFGVLSFSLFVSVLKMSYSILAMLTS</sequence>
<keyword evidence="8 11" id="KW-0675">Receptor</keyword>
<accession>A0A482WAB0</accession>
<feature type="transmembrane region" description="Helical" evidence="10">
    <location>
        <begin position="591"/>
        <end position="615"/>
    </location>
</feature>
<organism evidence="11 12">
    <name type="scientific">Asbolus verrucosus</name>
    <name type="common">Desert ironclad beetle</name>
    <dbReference type="NCBI Taxonomy" id="1661398"/>
    <lineage>
        <taxon>Eukaryota</taxon>
        <taxon>Metazoa</taxon>
        <taxon>Ecdysozoa</taxon>
        <taxon>Arthropoda</taxon>
        <taxon>Hexapoda</taxon>
        <taxon>Insecta</taxon>
        <taxon>Pterygota</taxon>
        <taxon>Neoptera</taxon>
        <taxon>Endopterygota</taxon>
        <taxon>Coleoptera</taxon>
        <taxon>Polyphaga</taxon>
        <taxon>Cucujiformia</taxon>
        <taxon>Tenebrionidae</taxon>
        <taxon>Pimeliinae</taxon>
        <taxon>Asbolus</taxon>
    </lineage>
</organism>
<evidence type="ECO:0000256" key="3">
    <source>
        <dbReference type="ARBA" id="ARBA00022606"/>
    </source>
</evidence>
<evidence type="ECO:0000313" key="11">
    <source>
        <dbReference type="EMBL" id="RZC41697.1"/>
    </source>
</evidence>
<dbReference type="PANTHER" id="PTHR21137:SF35">
    <property type="entry name" value="ODORANT RECEPTOR 19A-RELATED"/>
    <property type="match status" value="1"/>
</dbReference>
<dbReference type="Pfam" id="PF02949">
    <property type="entry name" value="7tm_6"/>
    <property type="match status" value="2"/>
</dbReference>
<keyword evidence="6 10" id="KW-1133">Transmembrane helix</keyword>
<dbReference type="GO" id="GO:0007165">
    <property type="term" value="P:signal transduction"/>
    <property type="evidence" value="ECO:0007669"/>
    <property type="project" value="UniProtKB-KW"/>
</dbReference>
<name>A0A482WAB0_ASBVE</name>
<dbReference type="GO" id="GO:0005549">
    <property type="term" value="F:odorant binding"/>
    <property type="evidence" value="ECO:0007669"/>
    <property type="project" value="InterPro"/>
</dbReference>
<dbReference type="GO" id="GO:0005886">
    <property type="term" value="C:plasma membrane"/>
    <property type="evidence" value="ECO:0007669"/>
    <property type="project" value="UniProtKB-SubCell"/>
</dbReference>
<keyword evidence="3" id="KW-0716">Sensory transduction</keyword>
<evidence type="ECO:0000256" key="7">
    <source>
        <dbReference type="ARBA" id="ARBA00023136"/>
    </source>
</evidence>
<feature type="transmembrane region" description="Helical" evidence="10">
    <location>
        <begin position="235"/>
        <end position="256"/>
    </location>
</feature>
<dbReference type="OrthoDB" id="6707955at2759"/>
<evidence type="ECO:0000313" key="12">
    <source>
        <dbReference type="Proteomes" id="UP000292052"/>
    </source>
</evidence>
<keyword evidence="5" id="KW-0552">Olfaction</keyword>
<reference evidence="11 12" key="1">
    <citation type="submission" date="2017-03" db="EMBL/GenBank/DDBJ databases">
        <title>Genome of the blue death feigning beetle - Asbolus verrucosus.</title>
        <authorList>
            <person name="Rider S.D."/>
        </authorList>
    </citation>
    <scope>NUCLEOTIDE SEQUENCE [LARGE SCALE GENOMIC DNA]</scope>
    <source>
        <strain evidence="11">Butters</strain>
        <tissue evidence="11">Head and leg muscle</tissue>
    </source>
</reference>
<evidence type="ECO:0000256" key="6">
    <source>
        <dbReference type="ARBA" id="ARBA00022989"/>
    </source>
</evidence>